<dbReference type="AlphaFoldDB" id="M3B6A5"/>
<sequence>MPHKHKRKRENDKEHYDLPPSKIAKSLSTYEKTEKVQLKRGASRPKPKVNSKRKSDATSAYTSDDTPRAFARMMHLQQAGKRQRNGLDDGISKKPPKKKTAPRTTTTTTSTSSPSGNMETDADDIAEQKQVEDTASKLKIQPGERLSDFAARVNQALPLSGISQNRKKVPGGAKERQTKTEKRLHKMYAEWREMDQKRKAAEEEFLERQEQKDEELQNELGGQEIHLPAGAEGGKRSAKRKQKMLTELTTEKDDEDPWKVLEAKREKPKGLHDVVQAPPELKPVREKFKTKKMNGAKVDVDNVPGKSGSLARREELGQARKDVIERYRAMMKGKGGI</sequence>
<dbReference type="OMA" id="TKHEKHL"/>
<evidence type="ECO:0000256" key="1">
    <source>
        <dbReference type="SAM" id="MobiDB-lite"/>
    </source>
</evidence>
<accession>M3B6A5</accession>
<reference evidence="2 3" key="1">
    <citation type="journal article" date="2012" name="PLoS Pathog.">
        <title>Diverse lifestyles and strategies of plant pathogenesis encoded in the genomes of eighteen Dothideomycetes fungi.</title>
        <authorList>
            <person name="Ohm R.A."/>
            <person name="Feau N."/>
            <person name="Henrissat B."/>
            <person name="Schoch C.L."/>
            <person name="Horwitz B.A."/>
            <person name="Barry K.W."/>
            <person name="Condon B.J."/>
            <person name="Copeland A.C."/>
            <person name="Dhillon B."/>
            <person name="Glaser F."/>
            <person name="Hesse C.N."/>
            <person name="Kosti I."/>
            <person name="LaButti K."/>
            <person name="Lindquist E.A."/>
            <person name="Lucas S."/>
            <person name="Salamov A.A."/>
            <person name="Bradshaw R.E."/>
            <person name="Ciuffetti L."/>
            <person name="Hamelin R.C."/>
            <person name="Kema G.H.J."/>
            <person name="Lawrence C."/>
            <person name="Scott J.A."/>
            <person name="Spatafora J.W."/>
            <person name="Turgeon B.G."/>
            <person name="de Wit P.J.G.M."/>
            <person name="Zhong S."/>
            <person name="Goodwin S.B."/>
            <person name="Grigoriev I.V."/>
        </authorList>
    </citation>
    <scope>NUCLEOTIDE SEQUENCE [LARGE SCALE GENOMIC DNA]</scope>
    <source>
        <strain evidence="2 3">SO2202</strain>
    </source>
</reference>
<dbReference type="GeneID" id="27907368"/>
<feature type="region of interest" description="Disordered" evidence="1">
    <location>
        <begin position="195"/>
        <end position="314"/>
    </location>
</feature>
<dbReference type="eggNOG" id="ENOG502S9IJ">
    <property type="taxonomic scope" value="Eukaryota"/>
</dbReference>
<feature type="compositionally biased region" description="Low complexity" evidence="1">
    <location>
        <begin position="102"/>
        <end position="115"/>
    </location>
</feature>
<proteinExistence type="predicted"/>
<feature type="compositionally biased region" description="Basic residues" evidence="1">
    <location>
        <begin position="41"/>
        <end position="52"/>
    </location>
</feature>
<dbReference type="RefSeq" id="XP_016763453.1">
    <property type="nucleotide sequence ID" value="XM_016910231.1"/>
</dbReference>
<feature type="compositionally biased region" description="Basic and acidic residues" evidence="1">
    <location>
        <begin position="126"/>
        <end position="136"/>
    </location>
</feature>
<dbReference type="EMBL" id="KB456261">
    <property type="protein sequence ID" value="EMF15332.1"/>
    <property type="molecule type" value="Genomic_DNA"/>
</dbReference>
<feature type="compositionally biased region" description="Basic and acidic residues" evidence="1">
    <location>
        <begin position="195"/>
        <end position="215"/>
    </location>
</feature>
<evidence type="ECO:0000313" key="2">
    <source>
        <dbReference type="EMBL" id="EMF15332.1"/>
    </source>
</evidence>
<feature type="compositionally biased region" description="Basic and acidic residues" evidence="1">
    <location>
        <begin position="257"/>
        <end position="272"/>
    </location>
</feature>
<protein>
    <recommendedName>
        <fullName evidence="4">Urease accessory protein UreD</fullName>
    </recommendedName>
</protein>
<dbReference type="OrthoDB" id="5876637at2759"/>
<organism evidence="2 3">
    <name type="scientific">Sphaerulina musiva (strain SO2202)</name>
    <name type="common">Poplar stem canker fungus</name>
    <name type="synonym">Septoria musiva</name>
    <dbReference type="NCBI Taxonomy" id="692275"/>
    <lineage>
        <taxon>Eukaryota</taxon>
        <taxon>Fungi</taxon>
        <taxon>Dikarya</taxon>
        <taxon>Ascomycota</taxon>
        <taxon>Pezizomycotina</taxon>
        <taxon>Dothideomycetes</taxon>
        <taxon>Dothideomycetidae</taxon>
        <taxon>Mycosphaerellales</taxon>
        <taxon>Mycosphaerellaceae</taxon>
        <taxon>Sphaerulina</taxon>
    </lineage>
</organism>
<dbReference type="HOGENOM" id="CLU_053180_1_0_1"/>
<gene>
    <name evidence="2" type="ORF">SEPMUDRAFT_79914</name>
</gene>
<dbReference type="PANTHER" id="PTHR40644:SF1">
    <property type="entry name" value="UPF0653 PROTEIN C607.02C"/>
    <property type="match status" value="1"/>
</dbReference>
<name>M3B6A5_SPHMS</name>
<feature type="region of interest" description="Disordered" evidence="1">
    <location>
        <begin position="1"/>
        <end position="182"/>
    </location>
</feature>
<dbReference type="PANTHER" id="PTHR40644">
    <property type="entry name" value="UPF0653 PROTEIN C607.02C"/>
    <property type="match status" value="1"/>
</dbReference>
<feature type="compositionally biased region" description="Basic and acidic residues" evidence="1">
    <location>
        <begin position="173"/>
        <end position="182"/>
    </location>
</feature>
<evidence type="ECO:0008006" key="4">
    <source>
        <dbReference type="Google" id="ProtNLM"/>
    </source>
</evidence>
<evidence type="ECO:0000313" key="3">
    <source>
        <dbReference type="Proteomes" id="UP000016931"/>
    </source>
</evidence>
<dbReference type="Proteomes" id="UP000016931">
    <property type="component" value="Unassembled WGS sequence"/>
</dbReference>
<keyword evidence="3" id="KW-1185">Reference proteome</keyword>